<keyword evidence="16" id="KW-0411">Iron-sulfur</keyword>
<dbReference type="InterPro" id="IPR011712">
    <property type="entry name" value="Sig_transdc_His_kin_sub3_dim/P"/>
</dbReference>
<dbReference type="InterPro" id="IPR050482">
    <property type="entry name" value="Sensor_HK_TwoCompSys"/>
</dbReference>
<dbReference type="SUPFAM" id="SSF55874">
    <property type="entry name" value="ATPase domain of HSP90 chaperone/DNA topoisomerase II/histidine kinase"/>
    <property type="match status" value="1"/>
</dbReference>
<feature type="transmembrane region" description="Helical" evidence="21">
    <location>
        <begin position="404"/>
        <end position="423"/>
    </location>
</feature>
<evidence type="ECO:0000256" key="19">
    <source>
        <dbReference type="PROSITE-ProRule" id="PRU00339"/>
    </source>
</evidence>
<evidence type="ECO:0000256" key="3">
    <source>
        <dbReference type="ARBA" id="ARBA00004496"/>
    </source>
</evidence>
<dbReference type="GO" id="GO:0000155">
    <property type="term" value="F:phosphorelay sensor kinase activity"/>
    <property type="evidence" value="ECO:0007669"/>
    <property type="project" value="InterPro"/>
</dbReference>
<dbReference type="AlphaFoldDB" id="A0A367GR22"/>
<dbReference type="GO" id="GO:0016020">
    <property type="term" value="C:membrane"/>
    <property type="evidence" value="ECO:0007669"/>
    <property type="project" value="InterPro"/>
</dbReference>
<keyword evidence="9" id="KW-0808">Transferase</keyword>
<dbReference type="InterPro" id="IPR036890">
    <property type="entry name" value="HATPase_C_sf"/>
</dbReference>
<feature type="repeat" description="TPR" evidence="19">
    <location>
        <begin position="246"/>
        <end position="279"/>
    </location>
</feature>
<dbReference type="Proteomes" id="UP000253209">
    <property type="component" value="Unassembled WGS sequence"/>
</dbReference>
<feature type="signal peptide" evidence="22">
    <location>
        <begin position="1"/>
        <end position="24"/>
    </location>
</feature>
<protein>
    <recommendedName>
        <fullName evidence="5">Oxygen sensor histidine kinase NreB</fullName>
        <ecNumber evidence="4">2.7.13.3</ecNumber>
    </recommendedName>
    <alternativeName>
        <fullName evidence="18">Nitrogen regulation protein B</fullName>
    </alternativeName>
</protein>
<dbReference type="Pfam" id="PF13424">
    <property type="entry name" value="TPR_12"/>
    <property type="match status" value="1"/>
</dbReference>
<evidence type="ECO:0000256" key="9">
    <source>
        <dbReference type="ARBA" id="ARBA00022679"/>
    </source>
</evidence>
<keyword evidence="20" id="KW-0175">Coiled coil</keyword>
<feature type="coiled-coil region" evidence="20">
    <location>
        <begin position="23"/>
        <end position="50"/>
    </location>
</feature>
<evidence type="ECO:0000256" key="16">
    <source>
        <dbReference type="ARBA" id="ARBA00023014"/>
    </source>
</evidence>
<dbReference type="CDD" id="cd16917">
    <property type="entry name" value="HATPase_UhpB-NarQ-NarX-like"/>
    <property type="match status" value="1"/>
</dbReference>
<sequence length="653" mass="73802">MKKGVVQIFTVLAFVLACPFIAVAQDKSKIAALEEQLAEAKSDSERLRLIGDLCWNYSFISFDKALDYGNRELDLAQKMKNDTAIALAYSDIGIVHTRANNLQDALTNHQKSYDLRKKLGLKDKMAGSLSNLGVIYKHLGKLDRAIQYMMEALHIYSELGDEAKEATLLNNIGKFYLDSNKPADAKKYLFHSAALAKKLGQKMLEGNALGNIMAYYIQTRQYDETIKLGYKEIKFYKEINDLSEEATIYNTMGVAFQKKKEYAKALEFNKKSLAIRKELKDEMGIGSCYKNMAQIYIEEEKYPEAKDHLDKAIALFKKLNAKNYLQEAYNLAAVLNEGQNTYKDALTYMQQSQKLKDSLFTRKTADQMNELQVKYETSKREQRIKLLREQAKVQQLKINERNTTIAIIGGLFIIALAFGALFYNRYKLKQDARLQAEVIRQQDIAAKGIIEAEERERKRIASDLHDGVGQLFSAVKMNMAGLFERMEFSSAREQTLAEKTLALVDESCVEVRGIAHQMMPNVLLKMGLVSAVKDFVNKIDAQKLRVAVETAGLNDRLDSDVEIVLYRVIQECVNNVIKHARATMLDIQLVNEDNEIAVTIEDNGRGFDTSDKEKFEGIGLKNITTRIEYLKGTVDISSAPGKGTLVAIHVPLT</sequence>
<evidence type="ECO:0000256" key="22">
    <source>
        <dbReference type="SAM" id="SignalP"/>
    </source>
</evidence>
<evidence type="ECO:0000256" key="21">
    <source>
        <dbReference type="SAM" id="Phobius"/>
    </source>
</evidence>
<reference evidence="24 25" key="1">
    <citation type="submission" date="2018-05" db="EMBL/GenBank/DDBJ databases">
        <title>Mucilaginibacter hurinus sp. nov., isolated from briquette warehouse soil.</title>
        <authorList>
            <person name="Choi L."/>
        </authorList>
    </citation>
    <scope>NUCLEOTIDE SEQUENCE [LARGE SCALE GENOMIC DNA]</scope>
    <source>
        <strain evidence="24 25">ZR32</strain>
    </source>
</reference>
<dbReference type="GO" id="GO:0046872">
    <property type="term" value="F:metal ion binding"/>
    <property type="evidence" value="ECO:0007669"/>
    <property type="project" value="UniProtKB-KW"/>
</dbReference>
<dbReference type="PANTHER" id="PTHR24421:SF10">
    <property type="entry name" value="NITRATE_NITRITE SENSOR PROTEIN NARQ"/>
    <property type="match status" value="1"/>
</dbReference>
<evidence type="ECO:0000259" key="23">
    <source>
        <dbReference type="PROSITE" id="PS50109"/>
    </source>
</evidence>
<accession>A0A367GR22</accession>
<evidence type="ECO:0000256" key="17">
    <source>
        <dbReference type="ARBA" id="ARBA00024827"/>
    </source>
</evidence>
<dbReference type="InterPro" id="IPR019734">
    <property type="entry name" value="TPR_rpt"/>
</dbReference>
<keyword evidence="7" id="KW-0963">Cytoplasm</keyword>
<proteinExistence type="predicted"/>
<name>A0A367GR22_9SPHI</name>
<dbReference type="GO" id="GO:0005524">
    <property type="term" value="F:ATP binding"/>
    <property type="evidence" value="ECO:0007669"/>
    <property type="project" value="UniProtKB-KW"/>
</dbReference>
<keyword evidence="15" id="KW-0902">Two-component regulatory system</keyword>
<dbReference type="PROSITE" id="PS50005">
    <property type="entry name" value="TPR"/>
    <property type="match status" value="2"/>
</dbReference>
<dbReference type="PROSITE" id="PS51257">
    <property type="entry name" value="PROKAR_LIPOPROTEIN"/>
    <property type="match status" value="1"/>
</dbReference>
<keyword evidence="19" id="KW-0802">TPR repeat</keyword>
<dbReference type="EMBL" id="QGDC01000003">
    <property type="protein sequence ID" value="RCH55525.1"/>
    <property type="molecule type" value="Genomic_DNA"/>
</dbReference>
<evidence type="ECO:0000256" key="15">
    <source>
        <dbReference type="ARBA" id="ARBA00023012"/>
    </source>
</evidence>
<dbReference type="SMART" id="SM00028">
    <property type="entry name" value="TPR"/>
    <property type="match status" value="5"/>
</dbReference>
<keyword evidence="22" id="KW-0732">Signal</keyword>
<comment type="caution">
    <text evidence="24">The sequence shown here is derived from an EMBL/GenBank/DDBJ whole genome shotgun (WGS) entry which is preliminary data.</text>
</comment>
<keyword evidence="12" id="KW-0418">Kinase</keyword>
<keyword evidence="8" id="KW-0597">Phosphoprotein</keyword>
<keyword evidence="6" id="KW-0004">4Fe-4S</keyword>
<evidence type="ECO:0000313" key="25">
    <source>
        <dbReference type="Proteomes" id="UP000253209"/>
    </source>
</evidence>
<dbReference type="EC" id="2.7.13.3" evidence="4"/>
<keyword evidence="13" id="KW-0067">ATP-binding</keyword>
<dbReference type="InterPro" id="IPR011990">
    <property type="entry name" value="TPR-like_helical_dom_sf"/>
</dbReference>
<dbReference type="SMART" id="SM00387">
    <property type="entry name" value="HATPase_c"/>
    <property type="match status" value="1"/>
</dbReference>
<evidence type="ECO:0000256" key="10">
    <source>
        <dbReference type="ARBA" id="ARBA00022723"/>
    </source>
</evidence>
<dbReference type="GO" id="GO:0046983">
    <property type="term" value="F:protein dimerization activity"/>
    <property type="evidence" value="ECO:0007669"/>
    <property type="project" value="InterPro"/>
</dbReference>
<comment type="catalytic activity">
    <reaction evidence="1">
        <text>ATP + protein L-histidine = ADP + protein N-phospho-L-histidine.</text>
        <dbReference type="EC" id="2.7.13.3"/>
    </reaction>
</comment>
<feature type="domain" description="Histidine kinase" evidence="23">
    <location>
        <begin position="565"/>
        <end position="653"/>
    </location>
</feature>
<gene>
    <name evidence="24" type="ORF">DJ568_06430</name>
</gene>
<keyword evidence="25" id="KW-1185">Reference proteome</keyword>
<evidence type="ECO:0000256" key="7">
    <source>
        <dbReference type="ARBA" id="ARBA00022490"/>
    </source>
</evidence>
<dbReference type="GO" id="GO:0005737">
    <property type="term" value="C:cytoplasm"/>
    <property type="evidence" value="ECO:0007669"/>
    <property type="project" value="UniProtKB-SubCell"/>
</dbReference>
<comment type="cofactor">
    <cofactor evidence="2">
        <name>[4Fe-4S] cluster</name>
        <dbReference type="ChEBI" id="CHEBI:49883"/>
    </cofactor>
</comment>
<evidence type="ECO:0000256" key="20">
    <source>
        <dbReference type="SAM" id="Coils"/>
    </source>
</evidence>
<dbReference type="RefSeq" id="WP_114004441.1">
    <property type="nucleotide sequence ID" value="NZ_QGDC01000003.1"/>
</dbReference>
<dbReference type="PROSITE" id="PS50109">
    <property type="entry name" value="HIS_KIN"/>
    <property type="match status" value="1"/>
</dbReference>
<evidence type="ECO:0000256" key="2">
    <source>
        <dbReference type="ARBA" id="ARBA00001966"/>
    </source>
</evidence>
<evidence type="ECO:0000256" key="14">
    <source>
        <dbReference type="ARBA" id="ARBA00023004"/>
    </source>
</evidence>
<dbReference type="Pfam" id="PF07730">
    <property type="entry name" value="HisKA_3"/>
    <property type="match status" value="1"/>
</dbReference>
<dbReference type="Gene3D" id="1.20.5.1930">
    <property type="match status" value="1"/>
</dbReference>
<dbReference type="Pfam" id="PF02518">
    <property type="entry name" value="HATPase_c"/>
    <property type="match status" value="1"/>
</dbReference>
<dbReference type="SUPFAM" id="SSF48452">
    <property type="entry name" value="TPR-like"/>
    <property type="match status" value="2"/>
</dbReference>
<evidence type="ECO:0000256" key="5">
    <source>
        <dbReference type="ARBA" id="ARBA00017322"/>
    </source>
</evidence>
<evidence type="ECO:0000256" key="1">
    <source>
        <dbReference type="ARBA" id="ARBA00000085"/>
    </source>
</evidence>
<feature type="repeat" description="TPR" evidence="19">
    <location>
        <begin position="126"/>
        <end position="159"/>
    </location>
</feature>
<evidence type="ECO:0000256" key="6">
    <source>
        <dbReference type="ARBA" id="ARBA00022485"/>
    </source>
</evidence>
<dbReference type="Pfam" id="PF13374">
    <property type="entry name" value="TPR_10"/>
    <property type="match status" value="1"/>
</dbReference>
<dbReference type="PRINTS" id="PR00344">
    <property type="entry name" value="BCTRLSENSOR"/>
</dbReference>
<comment type="subcellular location">
    <subcellularLocation>
        <location evidence="3">Cytoplasm</location>
    </subcellularLocation>
</comment>
<dbReference type="InterPro" id="IPR005467">
    <property type="entry name" value="His_kinase_dom"/>
</dbReference>
<dbReference type="GO" id="GO:0051539">
    <property type="term" value="F:4 iron, 4 sulfur cluster binding"/>
    <property type="evidence" value="ECO:0007669"/>
    <property type="project" value="UniProtKB-KW"/>
</dbReference>
<evidence type="ECO:0000256" key="18">
    <source>
        <dbReference type="ARBA" id="ARBA00030800"/>
    </source>
</evidence>
<dbReference type="OrthoDB" id="9778366at2"/>
<evidence type="ECO:0000256" key="12">
    <source>
        <dbReference type="ARBA" id="ARBA00022777"/>
    </source>
</evidence>
<organism evidence="24 25">
    <name type="scientific">Mucilaginibacter hurinus</name>
    <dbReference type="NCBI Taxonomy" id="2201324"/>
    <lineage>
        <taxon>Bacteria</taxon>
        <taxon>Pseudomonadati</taxon>
        <taxon>Bacteroidota</taxon>
        <taxon>Sphingobacteriia</taxon>
        <taxon>Sphingobacteriales</taxon>
        <taxon>Sphingobacteriaceae</taxon>
        <taxon>Mucilaginibacter</taxon>
    </lineage>
</organism>
<dbReference type="InterPro" id="IPR004358">
    <property type="entry name" value="Sig_transdc_His_kin-like_C"/>
</dbReference>
<evidence type="ECO:0000313" key="24">
    <source>
        <dbReference type="EMBL" id="RCH55525.1"/>
    </source>
</evidence>
<comment type="function">
    <text evidence="17">Member of the two-component regulatory system NreB/NreC involved in the control of dissimilatory nitrate/nitrite reduction in response to oxygen. NreB functions as a direct oxygen sensor histidine kinase which is autophosphorylated, in the absence of oxygen, probably at the conserved histidine residue, and transfers its phosphate group probably to a conserved aspartate residue of NreC. NreB/NreC activates the expression of the nitrate (narGHJI) and nitrite (nir) reductase operons, as well as the putative nitrate transporter gene narT.</text>
</comment>
<feature type="chain" id="PRO_5016967440" description="Oxygen sensor histidine kinase NreB" evidence="22">
    <location>
        <begin position="25"/>
        <end position="653"/>
    </location>
</feature>
<keyword evidence="14" id="KW-0408">Iron</keyword>
<dbReference type="Gene3D" id="3.30.565.10">
    <property type="entry name" value="Histidine kinase-like ATPase, C-terminal domain"/>
    <property type="match status" value="1"/>
</dbReference>
<dbReference type="Gene3D" id="1.25.40.10">
    <property type="entry name" value="Tetratricopeptide repeat domain"/>
    <property type="match status" value="2"/>
</dbReference>
<keyword evidence="10" id="KW-0479">Metal-binding</keyword>
<dbReference type="PANTHER" id="PTHR24421">
    <property type="entry name" value="NITRATE/NITRITE SENSOR PROTEIN NARX-RELATED"/>
    <property type="match status" value="1"/>
</dbReference>
<evidence type="ECO:0000256" key="8">
    <source>
        <dbReference type="ARBA" id="ARBA00022553"/>
    </source>
</evidence>
<keyword evidence="11" id="KW-0547">Nucleotide-binding</keyword>
<evidence type="ECO:0000256" key="11">
    <source>
        <dbReference type="ARBA" id="ARBA00022741"/>
    </source>
</evidence>
<keyword evidence="21" id="KW-0812">Transmembrane</keyword>
<evidence type="ECO:0000256" key="4">
    <source>
        <dbReference type="ARBA" id="ARBA00012438"/>
    </source>
</evidence>
<evidence type="ECO:0000256" key="13">
    <source>
        <dbReference type="ARBA" id="ARBA00022840"/>
    </source>
</evidence>
<keyword evidence="21" id="KW-1133">Transmembrane helix</keyword>
<keyword evidence="21" id="KW-0472">Membrane</keyword>
<dbReference type="InterPro" id="IPR003594">
    <property type="entry name" value="HATPase_dom"/>
</dbReference>